<dbReference type="AlphaFoldDB" id="K0SCZ2"/>
<gene>
    <name evidence="2" type="ORF">THAOC_15314</name>
</gene>
<name>K0SCZ2_THAOC</name>
<sequence>MSKEVEVRHQLAARGDIVRKEEALWADEGGVRKNLSILCAVLPACHILLAVSSRRGQGATSKGGKMYLNQTSNEQREDEAALPRVVKVCGSDERSSDTTYYRETKDDKMGPSNEGNRGTSSNTSTGGRQGCDVPAEHGAMLHPTTFARF</sequence>
<feature type="compositionally biased region" description="Basic and acidic residues" evidence="1">
    <location>
        <begin position="90"/>
        <end position="109"/>
    </location>
</feature>
<organism evidence="2 3">
    <name type="scientific">Thalassiosira oceanica</name>
    <name type="common">Marine diatom</name>
    <dbReference type="NCBI Taxonomy" id="159749"/>
    <lineage>
        <taxon>Eukaryota</taxon>
        <taxon>Sar</taxon>
        <taxon>Stramenopiles</taxon>
        <taxon>Ochrophyta</taxon>
        <taxon>Bacillariophyta</taxon>
        <taxon>Coscinodiscophyceae</taxon>
        <taxon>Thalassiosirophycidae</taxon>
        <taxon>Thalassiosirales</taxon>
        <taxon>Thalassiosiraceae</taxon>
        <taxon>Thalassiosira</taxon>
    </lineage>
</organism>
<reference evidence="2 3" key="1">
    <citation type="journal article" date="2012" name="Genome Biol.">
        <title>Genome and low-iron response of an oceanic diatom adapted to chronic iron limitation.</title>
        <authorList>
            <person name="Lommer M."/>
            <person name="Specht M."/>
            <person name="Roy A.S."/>
            <person name="Kraemer L."/>
            <person name="Andreson R."/>
            <person name="Gutowska M.A."/>
            <person name="Wolf J."/>
            <person name="Bergner S.V."/>
            <person name="Schilhabel M.B."/>
            <person name="Klostermeier U.C."/>
            <person name="Beiko R.G."/>
            <person name="Rosenstiel P."/>
            <person name="Hippler M."/>
            <person name="Laroche J."/>
        </authorList>
    </citation>
    <scope>NUCLEOTIDE SEQUENCE [LARGE SCALE GENOMIC DNA]</scope>
    <source>
        <strain evidence="2 3">CCMP1005</strain>
    </source>
</reference>
<evidence type="ECO:0000256" key="1">
    <source>
        <dbReference type="SAM" id="MobiDB-lite"/>
    </source>
</evidence>
<keyword evidence="3" id="KW-1185">Reference proteome</keyword>
<proteinExistence type="predicted"/>
<accession>K0SCZ2</accession>
<feature type="region of interest" description="Disordered" evidence="1">
    <location>
        <begin position="53"/>
        <end position="149"/>
    </location>
</feature>
<evidence type="ECO:0000313" key="2">
    <source>
        <dbReference type="EMBL" id="EJK63998.1"/>
    </source>
</evidence>
<feature type="compositionally biased region" description="Polar residues" evidence="1">
    <location>
        <begin position="113"/>
        <end position="126"/>
    </location>
</feature>
<dbReference type="EMBL" id="AGNL01017769">
    <property type="protein sequence ID" value="EJK63998.1"/>
    <property type="molecule type" value="Genomic_DNA"/>
</dbReference>
<comment type="caution">
    <text evidence="2">The sequence shown here is derived from an EMBL/GenBank/DDBJ whole genome shotgun (WGS) entry which is preliminary data.</text>
</comment>
<dbReference type="Proteomes" id="UP000266841">
    <property type="component" value="Unassembled WGS sequence"/>
</dbReference>
<evidence type="ECO:0000313" key="3">
    <source>
        <dbReference type="Proteomes" id="UP000266841"/>
    </source>
</evidence>
<protein>
    <submittedName>
        <fullName evidence="2">Uncharacterized protein</fullName>
    </submittedName>
</protein>